<dbReference type="GO" id="GO:0016020">
    <property type="term" value="C:membrane"/>
    <property type="evidence" value="ECO:0007669"/>
    <property type="project" value="UniProtKB-SubCell"/>
</dbReference>
<dbReference type="SUPFAM" id="SSF53850">
    <property type="entry name" value="Periplasmic binding protein-like II"/>
    <property type="match status" value="1"/>
</dbReference>
<evidence type="ECO:0000256" key="5">
    <source>
        <dbReference type="ARBA" id="ARBA00023139"/>
    </source>
</evidence>
<dbReference type="PANTHER" id="PTHR30429:SF3">
    <property type="entry name" value="LIPOPROTEIN"/>
    <property type="match status" value="1"/>
</dbReference>
<organism evidence="8 9">
    <name type="scientific">Corynebacterium kalidii</name>
    <dbReference type="NCBI Taxonomy" id="2931982"/>
    <lineage>
        <taxon>Bacteria</taxon>
        <taxon>Bacillati</taxon>
        <taxon>Actinomycetota</taxon>
        <taxon>Actinomycetes</taxon>
        <taxon>Mycobacteriales</taxon>
        <taxon>Corynebacteriaceae</taxon>
        <taxon>Corynebacterium</taxon>
    </lineage>
</organism>
<reference evidence="8" key="1">
    <citation type="submission" date="2022-04" db="EMBL/GenBank/DDBJ databases">
        <title>Corynebacterium kalidii LD5P10.</title>
        <authorList>
            <person name="Sun J.Q."/>
        </authorList>
    </citation>
    <scope>NUCLEOTIDE SEQUENCE</scope>
    <source>
        <strain evidence="8">LD5P10</strain>
    </source>
</reference>
<protein>
    <submittedName>
        <fullName evidence="8">MetQ/NlpA family ABC transporter substrate-binding protein</fullName>
    </submittedName>
</protein>
<keyword evidence="6" id="KW-0449">Lipoprotein</keyword>
<dbReference type="RefSeq" id="WP_244803668.1">
    <property type="nucleotide sequence ID" value="NZ_JALIEA010000011.1"/>
</dbReference>
<dbReference type="AlphaFoldDB" id="A0A9X1WIA3"/>
<keyword evidence="3 7" id="KW-0732">Signal</keyword>
<evidence type="ECO:0000256" key="4">
    <source>
        <dbReference type="ARBA" id="ARBA00023136"/>
    </source>
</evidence>
<dbReference type="PROSITE" id="PS51257">
    <property type="entry name" value="PROKAR_LIPOPROTEIN"/>
    <property type="match status" value="1"/>
</dbReference>
<name>A0A9X1WIA3_9CORY</name>
<evidence type="ECO:0000256" key="2">
    <source>
        <dbReference type="ARBA" id="ARBA00008973"/>
    </source>
</evidence>
<accession>A0A9X1WIA3</accession>
<sequence>MITRLKKAAVIGAVATLSAAGLTACMSDGGDGDSDTIRIGSTEADKSQWQVFQEKAEEEGLDVDVVSFTDYSMPNKALAEGELDVNQFQHIQFLAEENVKADYGLVPFGASQTFPMGVYAKNYSSVEEIAEAGDVVIPNDTTNQGRAIKVLAAAGLVTLRDDDLLTPTPADIVAEESDVTVTPVDASQTAVAYNDGQASVINNNFLAAADVDANDAVFKDNPDDPSSQPYINVWVTTEENKDDEDYRKLVEIWHSDEVQEAVANDTAGTAVSAENSPEELRDILADTEQKIREQGGADE</sequence>
<comment type="caution">
    <text evidence="8">The sequence shown here is derived from an EMBL/GenBank/DDBJ whole genome shotgun (WGS) entry which is preliminary data.</text>
</comment>
<evidence type="ECO:0000313" key="8">
    <source>
        <dbReference type="EMBL" id="MCJ7857935.1"/>
    </source>
</evidence>
<evidence type="ECO:0000313" key="9">
    <source>
        <dbReference type="Proteomes" id="UP001139207"/>
    </source>
</evidence>
<comment type="similarity">
    <text evidence="2">Belongs to the NlpA lipoprotein family.</text>
</comment>
<proteinExistence type="inferred from homology"/>
<evidence type="ECO:0000256" key="6">
    <source>
        <dbReference type="ARBA" id="ARBA00023288"/>
    </source>
</evidence>
<dbReference type="Proteomes" id="UP001139207">
    <property type="component" value="Unassembled WGS sequence"/>
</dbReference>
<keyword evidence="4" id="KW-0472">Membrane</keyword>
<comment type="subcellular location">
    <subcellularLocation>
        <location evidence="1">Membrane</location>
        <topology evidence="1">Lipid-anchor</topology>
    </subcellularLocation>
</comment>
<evidence type="ECO:0000256" key="7">
    <source>
        <dbReference type="SAM" id="SignalP"/>
    </source>
</evidence>
<feature type="signal peptide" evidence="7">
    <location>
        <begin position="1"/>
        <end position="19"/>
    </location>
</feature>
<evidence type="ECO:0000256" key="1">
    <source>
        <dbReference type="ARBA" id="ARBA00004635"/>
    </source>
</evidence>
<dbReference type="Pfam" id="PF03180">
    <property type="entry name" value="Lipoprotein_9"/>
    <property type="match status" value="1"/>
</dbReference>
<dbReference type="InterPro" id="IPR004872">
    <property type="entry name" value="Lipoprotein_NlpA"/>
</dbReference>
<keyword evidence="5" id="KW-0564">Palmitate</keyword>
<feature type="chain" id="PRO_5040938554" evidence="7">
    <location>
        <begin position="20"/>
        <end position="299"/>
    </location>
</feature>
<dbReference type="EMBL" id="JALIEA010000011">
    <property type="protein sequence ID" value="MCJ7857935.1"/>
    <property type="molecule type" value="Genomic_DNA"/>
</dbReference>
<gene>
    <name evidence="8" type="ORF">MUN33_04275</name>
</gene>
<dbReference type="PANTHER" id="PTHR30429">
    <property type="entry name" value="D-METHIONINE-BINDING LIPOPROTEIN METQ"/>
    <property type="match status" value="1"/>
</dbReference>
<evidence type="ECO:0000256" key="3">
    <source>
        <dbReference type="ARBA" id="ARBA00022729"/>
    </source>
</evidence>
<keyword evidence="9" id="KW-1185">Reference proteome</keyword>
<dbReference type="Gene3D" id="3.40.190.10">
    <property type="entry name" value="Periplasmic binding protein-like II"/>
    <property type="match status" value="2"/>
</dbReference>